<dbReference type="SUPFAM" id="SSF101898">
    <property type="entry name" value="NHL repeat"/>
    <property type="match status" value="1"/>
</dbReference>
<accession>A0A1F5R2C8</accession>
<evidence type="ECO:0000313" key="3">
    <source>
        <dbReference type="Proteomes" id="UP000177230"/>
    </source>
</evidence>
<proteinExistence type="predicted"/>
<dbReference type="AlphaFoldDB" id="A0A1F5R2C8"/>
<name>A0A1F5R2C8_9BACT</name>
<reference evidence="2 3" key="1">
    <citation type="journal article" date="2016" name="Nat. Commun.">
        <title>Thousands of microbial genomes shed light on interconnected biogeochemical processes in an aquifer system.</title>
        <authorList>
            <person name="Anantharaman K."/>
            <person name="Brown C.T."/>
            <person name="Hug L.A."/>
            <person name="Sharon I."/>
            <person name="Castelle C.J."/>
            <person name="Probst A.J."/>
            <person name="Thomas B.C."/>
            <person name="Singh A."/>
            <person name="Wilkins M.J."/>
            <person name="Karaoz U."/>
            <person name="Brodie E.L."/>
            <person name="Williams K.H."/>
            <person name="Hubbard S.S."/>
            <person name="Banfield J.F."/>
        </authorList>
    </citation>
    <scope>NUCLEOTIDE SEQUENCE [LARGE SCALE GENOMIC DNA]</scope>
</reference>
<evidence type="ECO:0000256" key="1">
    <source>
        <dbReference type="SAM" id="SignalP"/>
    </source>
</evidence>
<feature type="chain" id="PRO_5009520546" description="SMP-30/Gluconolactonase/LRE-like region domain-containing protein" evidence="1">
    <location>
        <begin position="22"/>
        <end position="285"/>
    </location>
</feature>
<dbReference type="InterPro" id="IPR011042">
    <property type="entry name" value="6-blade_b-propeller_TolB-like"/>
</dbReference>
<evidence type="ECO:0008006" key="4">
    <source>
        <dbReference type="Google" id="ProtNLM"/>
    </source>
</evidence>
<dbReference type="PROSITE" id="PS51257">
    <property type="entry name" value="PROKAR_LIPOPROTEIN"/>
    <property type="match status" value="1"/>
</dbReference>
<keyword evidence="1" id="KW-0732">Signal</keyword>
<dbReference type="Gene3D" id="2.120.10.30">
    <property type="entry name" value="TolB, C-terminal domain"/>
    <property type="match status" value="1"/>
</dbReference>
<dbReference type="EMBL" id="MFFM01000049">
    <property type="protein sequence ID" value="OGF08071.1"/>
    <property type="molecule type" value="Genomic_DNA"/>
</dbReference>
<protein>
    <recommendedName>
        <fullName evidence="4">SMP-30/Gluconolactonase/LRE-like region domain-containing protein</fullName>
    </recommendedName>
</protein>
<evidence type="ECO:0000313" key="2">
    <source>
        <dbReference type="EMBL" id="OGF08071.1"/>
    </source>
</evidence>
<gene>
    <name evidence="2" type="ORF">A2024_04910</name>
</gene>
<sequence length="285" mass="30954">MNPKKYLLVFGLVALSCTAYIDPPRPSARMNERTVDIALRYPLQITSQVSSLAADRSGNACYTQAAGWVLASAGWDGTELFRSDLSQPRDVLIAGGADCYWLLNSLDRKIKCFDRNGQQLSEAGFSGISASTGAATISGDIYLLDGINAQVKVVDRSGYDLRSFHIELSGGGVFRPGSISVDVSRNIMALADSRSGIIIFYNLYGARHSTLQITVGNHPQAVGFDYLGRLWVCQPEQGMVGVYVYEGEQWVKQLGVPFRRPYAIALSPFGSGVVAEDGSLTFVKF</sequence>
<dbReference type="Proteomes" id="UP000177230">
    <property type="component" value="Unassembled WGS sequence"/>
</dbReference>
<feature type="signal peptide" evidence="1">
    <location>
        <begin position="1"/>
        <end position="21"/>
    </location>
</feature>
<organism evidence="2 3">
    <name type="scientific">Candidatus Edwardsbacteria bacterium GWF2_54_11</name>
    <dbReference type="NCBI Taxonomy" id="1817851"/>
    <lineage>
        <taxon>Bacteria</taxon>
        <taxon>Candidatus Edwardsiibacteriota</taxon>
    </lineage>
</organism>
<comment type="caution">
    <text evidence="2">The sequence shown here is derived from an EMBL/GenBank/DDBJ whole genome shotgun (WGS) entry which is preliminary data.</text>
</comment>